<feature type="region of interest" description="Disordered" evidence="1">
    <location>
        <begin position="54"/>
        <end position="86"/>
    </location>
</feature>
<gene>
    <name evidence="3" type="ORF">U14_04365</name>
</gene>
<proteinExistence type="predicted"/>
<dbReference type="EMBL" id="DF820459">
    <property type="protein sequence ID" value="GAK53105.1"/>
    <property type="molecule type" value="Genomic_DNA"/>
</dbReference>
<name>A0A0S6W4K7_9BACT</name>
<dbReference type="HOGENOM" id="CLU_2491496_0_0_0"/>
<dbReference type="NCBIfam" id="TIGR02605">
    <property type="entry name" value="CxxC_CxxC_SSSS"/>
    <property type="match status" value="1"/>
</dbReference>
<feature type="domain" description="Putative regulatory protein FmdB zinc ribbon" evidence="2">
    <location>
        <begin position="1"/>
        <end position="45"/>
    </location>
</feature>
<feature type="compositionally biased region" description="Basic and acidic residues" evidence="1">
    <location>
        <begin position="76"/>
        <end position="86"/>
    </location>
</feature>
<dbReference type="STRING" id="1499966.U14_04365"/>
<dbReference type="InterPro" id="IPR013429">
    <property type="entry name" value="Regulatory_FmdB_Zinc_ribbon"/>
</dbReference>
<dbReference type="SMART" id="SM00834">
    <property type="entry name" value="CxxC_CXXC_SSSS"/>
    <property type="match status" value="1"/>
</dbReference>
<sequence length="86" mass="9787">MPVYEYRCFTCNDVFDRFFPSFQQAADAELTCPICAGKDVKRLISAPMFRGSDMGDDEDFSSHEDVSSPPKRVLMGRKELEARAKK</sequence>
<evidence type="ECO:0000313" key="4">
    <source>
        <dbReference type="Proteomes" id="UP000030700"/>
    </source>
</evidence>
<reference evidence="3" key="1">
    <citation type="journal article" date="2015" name="PeerJ">
        <title>First genomic representation of candidate bacterial phylum KSB3 points to enhanced environmental sensing as a trigger of wastewater bulking.</title>
        <authorList>
            <person name="Sekiguchi Y."/>
            <person name="Ohashi A."/>
            <person name="Parks D.H."/>
            <person name="Yamauchi T."/>
            <person name="Tyson G.W."/>
            <person name="Hugenholtz P."/>
        </authorList>
    </citation>
    <scope>NUCLEOTIDE SEQUENCE [LARGE SCALE GENOMIC DNA]</scope>
</reference>
<evidence type="ECO:0000256" key="1">
    <source>
        <dbReference type="SAM" id="MobiDB-lite"/>
    </source>
</evidence>
<protein>
    <recommendedName>
        <fullName evidence="2">Putative regulatory protein FmdB zinc ribbon domain-containing protein</fullName>
    </recommendedName>
</protein>
<organism evidence="3">
    <name type="scientific">Candidatus Moduliflexus flocculans</name>
    <dbReference type="NCBI Taxonomy" id="1499966"/>
    <lineage>
        <taxon>Bacteria</taxon>
        <taxon>Candidatus Moduliflexota</taxon>
        <taxon>Candidatus Moduliflexia</taxon>
        <taxon>Candidatus Moduliflexales</taxon>
        <taxon>Candidatus Moduliflexaceae</taxon>
    </lineage>
</organism>
<evidence type="ECO:0000259" key="2">
    <source>
        <dbReference type="SMART" id="SM00834"/>
    </source>
</evidence>
<keyword evidence="4" id="KW-1185">Reference proteome</keyword>
<dbReference type="Pfam" id="PF09723">
    <property type="entry name" value="Zn_ribbon_8"/>
    <property type="match status" value="1"/>
</dbReference>
<dbReference type="AlphaFoldDB" id="A0A0S6W4K7"/>
<evidence type="ECO:0000313" key="3">
    <source>
        <dbReference type="EMBL" id="GAK53105.1"/>
    </source>
</evidence>
<dbReference type="Proteomes" id="UP000030700">
    <property type="component" value="Unassembled WGS sequence"/>
</dbReference>
<accession>A0A0S6W4K7</accession>